<dbReference type="Gene3D" id="3.90.550.20">
    <property type="match status" value="1"/>
</dbReference>
<gene>
    <name evidence="2" type="ORF">NQF86_04410</name>
</gene>
<dbReference type="Proteomes" id="UP001165576">
    <property type="component" value="Unassembled WGS sequence"/>
</dbReference>
<dbReference type="Pfam" id="PF04488">
    <property type="entry name" value="Gly_transf_sug"/>
    <property type="match status" value="1"/>
</dbReference>
<keyword evidence="1" id="KW-0808">Transferase</keyword>
<dbReference type="RefSeq" id="WP_266116360.1">
    <property type="nucleotide sequence ID" value="NZ_JANIDY010000001.1"/>
</dbReference>
<keyword evidence="3" id="KW-1185">Reference proteome</keyword>
<dbReference type="InterPro" id="IPR029044">
    <property type="entry name" value="Nucleotide-diphossugar_trans"/>
</dbReference>
<evidence type="ECO:0008006" key="4">
    <source>
        <dbReference type="Google" id="ProtNLM"/>
    </source>
</evidence>
<comment type="caution">
    <text evidence="2">The sequence shown here is derived from an EMBL/GenBank/DDBJ whole genome shotgun (WGS) entry which is preliminary data.</text>
</comment>
<dbReference type="EMBL" id="JANIDY010000001">
    <property type="protein sequence ID" value="MCX5617914.1"/>
    <property type="molecule type" value="Genomic_DNA"/>
</dbReference>
<organism evidence="2 3">
    <name type="scientific">Bombella pluederhausensis</name>
    <dbReference type="NCBI Taxonomy" id="2967336"/>
    <lineage>
        <taxon>Bacteria</taxon>
        <taxon>Pseudomonadati</taxon>
        <taxon>Pseudomonadota</taxon>
        <taxon>Alphaproteobacteria</taxon>
        <taxon>Acetobacterales</taxon>
        <taxon>Acetobacteraceae</taxon>
        <taxon>Bombella</taxon>
    </lineage>
</organism>
<dbReference type="InterPro" id="IPR051706">
    <property type="entry name" value="Glycosyltransferase_domain"/>
</dbReference>
<reference evidence="2" key="1">
    <citation type="submission" date="2022-07" db="EMBL/GenBank/DDBJ databases">
        <title>Bombella genomes.</title>
        <authorList>
            <person name="Harer L."/>
            <person name="Styblova S."/>
            <person name="Ehrmann M."/>
        </authorList>
    </citation>
    <scope>NUCLEOTIDE SEQUENCE</scope>
    <source>
        <strain evidence="2">TMW 2.2543</strain>
    </source>
</reference>
<proteinExistence type="predicted"/>
<accession>A0ABT3WHU8</accession>
<evidence type="ECO:0000313" key="2">
    <source>
        <dbReference type="EMBL" id="MCX5617914.1"/>
    </source>
</evidence>
<dbReference type="PANTHER" id="PTHR32385:SF15">
    <property type="entry name" value="INOSITOL PHOSPHOCERAMIDE MANNOSYLTRANSFERASE 1"/>
    <property type="match status" value="1"/>
</dbReference>
<dbReference type="PANTHER" id="PTHR32385">
    <property type="entry name" value="MANNOSYL PHOSPHORYLINOSITOL CERAMIDE SYNTHASE"/>
    <property type="match status" value="1"/>
</dbReference>
<name>A0ABT3WHU8_9PROT</name>
<evidence type="ECO:0000256" key="1">
    <source>
        <dbReference type="ARBA" id="ARBA00022679"/>
    </source>
</evidence>
<sequence length="350" mass="41045">MFVSKYNTYITIKNNELSHNFLCDYYENDAPQIADDEYFRSRHYMIESIGHGCVALKHNELGYVSLQSDLGVTHVWHIGEYEAFRKIDPSILPEPVPEFPQAERIARNIHQIGIYADHPGEYPKMFIENRNHIINLNQSFNFYFWSEGGFYDIEEFIQSKYGKEVLRYYRSIKPAYAAARSDLFRYLCLYTMGGVYIDLKSTISYPLDKILRPTDRFLVSFWHHNDRCHPELNYIPYGGEYEQYYLVCAAGHPLMRRIIQQVLCNITIYDEKISGIAQYGTLRLTGPVIFSKLVHEYRKTHEDMVRQIHSVSNGISYSIFNNYAKHKVFSSKGKHYSDNKTSIVDKSHLV</sequence>
<dbReference type="SUPFAM" id="SSF53448">
    <property type="entry name" value="Nucleotide-diphospho-sugar transferases"/>
    <property type="match status" value="1"/>
</dbReference>
<evidence type="ECO:0000313" key="3">
    <source>
        <dbReference type="Proteomes" id="UP001165576"/>
    </source>
</evidence>
<dbReference type="InterPro" id="IPR007577">
    <property type="entry name" value="GlycoTrfase_DXD_sugar-bd_CS"/>
</dbReference>
<protein>
    <recommendedName>
        <fullName evidence="4">Glycosyltransferase</fullName>
    </recommendedName>
</protein>